<proteinExistence type="predicted"/>
<dbReference type="Proteomes" id="UP001226867">
    <property type="component" value="Unassembled WGS sequence"/>
</dbReference>
<evidence type="ECO:0000313" key="1">
    <source>
        <dbReference type="EMBL" id="MDP9902919.1"/>
    </source>
</evidence>
<keyword evidence="2" id="KW-1185">Reference proteome</keyword>
<dbReference type="RefSeq" id="WP_307692647.1">
    <property type="nucleotide sequence ID" value="NZ_JAUSRO010000023.1"/>
</dbReference>
<organism evidence="1 2">
    <name type="scientific">Variovorax ginsengisoli</name>
    <dbReference type="NCBI Taxonomy" id="363844"/>
    <lineage>
        <taxon>Bacteria</taxon>
        <taxon>Pseudomonadati</taxon>
        <taxon>Pseudomonadota</taxon>
        <taxon>Betaproteobacteria</taxon>
        <taxon>Burkholderiales</taxon>
        <taxon>Comamonadaceae</taxon>
        <taxon>Variovorax</taxon>
    </lineage>
</organism>
<comment type="caution">
    <text evidence="1">The sequence shown here is derived from an EMBL/GenBank/DDBJ whole genome shotgun (WGS) entry which is preliminary data.</text>
</comment>
<dbReference type="EMBL" id="JAUSRO010000023">
    <property type="protein sequence ID" value="MDP9902919.1"/>
    <property type="molecule type" value="Genomic_DNA"/>
</dbReference>
<reference evidence="1 2" key="1">
    <citation type="submission" date="2023-07" db="EMBL/GenBank/DDBJ databases">
        <title>Sorghum-associated microbial communities from plants grown in Nebraska, USA.</title>
        <authorList>
            <person name="Schachtman D."/>
        </authorList>
    </citation>
    <scope>NUCLEOTIDE SEQUENCE [LARGE SCALE GENOMIC DNA]</scope>
    <source>
        <strain evidence="1 2">DS1607</strain>
    </source>
</reference>
<protein>
    <submittedName>
        <fullName evidence="1">Uncharacterized protein</fullName>
    </submittedName>
</protein>
<gene>
    <name evidence="1" type="ORF">J2W36_005197</name>
</gene>
<evidence type="ECO:0000313" key="2">
    <source>
        <dbReference type="Proteomes" id="UP001226867"/>
    </source>
</evidence>
<accession>A0ABT9SEX5</accession>
<name>A0ABT9SEX5_9BURK</name>
<sequence>MNPSSRTMGGGLRTAGASTASSGELNMLERLRAEMKAMFDSRETKEQLVQRLYAQHEKERSLFIAQFNAKAQSLILPTFRQFERWVAGQGLACYVDMREGVYTPDRRASAFVRFGIGIRAAETRTGGGVRGHFVNVWADTTARMVVVSHAGPVAAPSDASLRDTIELAELDPTFLLRHLSVLVQPYFGYSIDEGLNVPPGR</sequence>